<feature type="transmembrane region" description="Helical" evidence="1">
    <location>
        <begin position="30"/>
        <end position="50"/>
    </location>
</feature>
<feature type="transmembrane region" description="Helical" evidence="1">
    <location>
        <begin position="7"/>
        <end position="24"/>
    </location>
</feature>
<dbReference type="InterPro" id="IPR005185">
    <property type="entry name" value="YccF"/>
</dbReference>
<dbReference type="GO" id="GO:0005886">
    <property type="term" value="C:plasma membrane"/>
    <property type="evidence" value="ECO:0007669"/>
    <property type="project" value="TreeGrafter"/>
</dbReference>
<dbReference type="PANTHER" id="PTHR42903:SF1">
    <property type="entry name" value="INNER MEMBRANE PROTEIN YCCF"/>
    <property type="match status" value="1"/>
</dbReference>
<gene>
    <name evidence="3" type="ORF">R6G71_00635</name>
    <name evidence="4" type="ORF">SAMN05421878_102213</name>
</gene>
<dbReference type="PANTHER" id="PTHR42903">
    <property type="entry name" value="INNER MEMBRANE PROTEIN YCCF"/>
    <property type="match status" value="1"/>
</dbReference>
<evidence type="ECO:0000313" key="4">
    <source>
        <dbReference type="EMBL" id="SDE13824.1"/>
    </source>
</evidence>
<dbReference type="EMBL" id="FNAU01000002">
    <property type="protein sequence ID" value="SDE13824.1"/>
    <property type="molecule type" value="Genomic_DNA"/>
</dbReference>
<reference evidence="3" key="3">
    <citation type="submission" date="2023-10" db="EMBL/GenBank/DDBJ databases">
        <title>Whole Genome based description of the genera Actinobaculum and Actinotignum reveals a complex phylogenetic relationship within the species included in the genus Actinotignum.</title>
        <authorList>
            <person name="Jensen C.S."/>
            <person name="Dargis R."/>
            <person name="Kemp M."/>
            <person name="Christensen J.J."/>
        </authorList>
    </citation>
    <scope>NUCLEOTIDE SEQUENCE</scope>
    <source>
        <strain evidence="3">Actinobaculum_suis_CCUG19206T</strain>
    </source>
</reference>
<dbReference type="NCBIfam" id="NF008740">
    <property type="entry name" value="PRK11770.1-2"/>
    <property type="match status" value="1"/>
</dbReference>
<dbReference type="EMBL" id="JAWNFU010000001">
    <property type="protein sequence ID" value="MDY5152567.1"/>
    <property type="molecule type" value="Genomic_DNA"/>
</dbReference>
<name>A0A1G7AFW9_9ACTO</name>
<feature type="transmembrane region" description="Helical" evidence="1">
    <location>
        <begin position="89"/>
        <end position="109"/>
    </location>
</feature>
<keyword evidence="5" id="KW-1185">Reference proteome</keyword>
<keyword evidence="1" id="KW-1133">Transmembrane helix</keyword>
<proteinExistence type="predicted"/>
<protein>
    <submittedName>
        <fullName evidence="4">Uncharacterized membrane protein YccF, DUF307 family</fullName>
    </submittedName>
    <submittedName>
        <fullName evidence="3">YccF domain-containing protein</fullName>
    </submittedName>
</protein>
<sequence>MRPILNIIWLFCGGIWLALAYALLGIFSCVFIITIPAGVACFRIAGYVLWPFGRTVVEKPGAGAGSCLMNVVWFCVAGLWLTLVHFVTALAQAVTIIGIPLAVANIKLIPVTCFPFGKYVISTRAAGPRYPSPYPHGYYR</sequence>
<dbReference type="InterPro" id="IPR031308">
    <property type="entry name" value="UCP028777"/>
</dbReference>
<dbReference type="RefSeq" id="WP_074661124.1">
    <property type="nucleotide sequence ID" value="NZ_FNAU01000002.1"/>
</dbReference>
<feature type="domain" description="Inner membrane component" evidence="2">
    <location>
        <begin position="68"/>
        <end position="118"/>
    </location>
</feature>
<dbReference type="PIRSF" id="PIRSF028777">
    <property type="entry name" value="UCP028777"/>
    <property type="match status" value="1"/>
</dbReference>
<feature type="domain" description="Inner membrane component" evidence="2">
    <location>
        <begin position="4"/>
        <end position="54"/>
    </location>
</feature>
<reference evidence="4" key="2">
    <citation type="submission" date="2016-10" db="EMBL/GenBank/DDBJ databases">
        <authorList>
            <person name="de Groot N.N."/>
        </authorList>
    </citation>
    <scope>NUCLEOTIDE SEQUENCE [LARGE SCALE GENOMIC DNA]</scope>
    <source>
        <strain evidence="4">DSM 20639</strain>
    </source>
</reference>
<reference evidence="5" key="1">
    <citation type="submission" date="2016-10" db="EMBL/GenBank/DDBJ databases">
        <authorList>
            <person name="Varghese N."/>
        </authorList>
    </citation>
    <scope>NUCLEOTIDE SEQUENCE [LARGE SCALE GENOMIC DNA]</scope>
    <source>
        <strain evidence="5">DSM 20639</strain>
    </source>
</reference>
<organism evidence="4 5">
    <name type="scientific">Actinobaculum suis</name>
    <dbReference type="NCBI Taxonomy" id="1657"/>
    <lineage>
        <taxon>Bacteria</taxon>
        <taxon>Bacillati</taxon>
        <taxon>Actinomycetota</taxon>
        <taxon>Actinomycetes</taxon>
        <taxon>Actinomycetales</taxon>
        <taxon>Actinomycetaceae</taxon>
        <taxon>Actinobaculum</taxon>
    </lineage>
</organism>
<feature type="transmembrane region" description="Helical" evidence="1">
    <location>
        <begin position="62"/>
        <end position="83"/>
    </location>
</feature>
<evidence type="ECO:0000313" key="3">
    <source>
        <dbReference type="EMBL" id="MDY5152567.1"/>
    </source>
</evidence>
<keyword evidence="1" id="KW-0472">Membrane</keyword>
<evidence type="ECO:0000313" key="5">
    <source>
        <dbReference type="Proteomes" id="UP000182744"/>
    </source>
</evidence>
<dbReference type="AlphaFoldDB" id="A0A1G7AFW9"/>
<dbReference type="PROSITE" id="PS51257">
    <property type="entry name" value="PROKAR_LIPOPROTEIN"/>
    <property type="match status" value="1"/>
</dbReference>
<dbReference type="Proteomes" id="UP000182744">
    <property type="component" value="Unassembled WGS sequence"/>
</dbReference>
<accession>A0A1G7AFW9</accession>
<dbReference type="Proteomes" id="UP001273799">
    <property type="component" value="Unassembled WGS sequence"/>
</dbReference>
<evidence type="ECO:0000259" key="2">
    <source>
        <dbReference type="Pfam" id="PF03733"/>
    </source>
</evidence>
<dbReference type="InterPro" id="IPR052937">
    <property type="entry name" value="Inner_membrane_protein"/>
</dbReference>
<keyword evidence="1" id="KW-0812">Transmembrane</keyword>
<dbReference type="Pfam" id="PF03733">
    <property type="entry name" value="YccF"/>
    <property type="match status" value="2"/>
</dbReference>
<evidence type="ECO:0000256" key="1">
    <source>
        <dbReference type="SAM" id="Phobius"/>
    </source>
</evidence>